<feature type="coiled-coil region" evidence="2">
    <location>
        <begin position="24"/>
        <end position="156"/>
    </location>
</feature>
<organism evidence="5 6">
    <name type="scientific">Limulus polyphemus</name>
    <name type="common">Atlantic horseshoe crab</name>
    <dbReference type="NCBI Taxonomy" id="6850"/>
    <lineage>
        <taxon>Eukaryota</taxon>
        <taxon>Metazoa</taxon>
        <taxon>Ecdysozoa</taxon>
        <taxon>Arthropoda</taxon>
        <taxon>Chelicerata</taxon>
        <taxon>Merostomata</taxon>
        <taxon>Xiphosura</taxon>
        <taxon>Limulidae</taxon>
        <taxon>Limulus</taxon>
    </lineage>
</organism>
<keyword evidence="5" id="KW-1185">Reference proteome</keyword>
<evidence type="ECO:0000259" key="4">
    <source>
        <dbReference type="Pfam" id="PF21771"/>
    </source>
</evidence>
<feature type="domain" description="Cilia- and flagella-associated protein 58 central coiled coil" evidence="4">
    <location>
        <begin position="4"/>
        <end position="218"/>
    </location>
</feature>
<feature type="compositionally biased region" description="Basic and acidic residues" evidence="3">
    <location>
        <begin position="375"/>
        <end position="396"/>
    </location>
</feature>
<evidence type="ECO:0000313" key="6">
    <source>
        <dbReference type="RefSeq" id="XP_013787423.1"/>
    </source>
</evidence>
<dbReference type="PANTHER" id="PTHR32083">
    <property type="entry name" value="CILIA AND FLAGELLA-ASSOCIATED PROTEIN 58-RELATED"/>
    <property type="match status" value="1"/>
</dbReference>
<dbReference type="GeneID" id="106471371"/>
<evidence type="ECO:0000256" key="3">
    <source>
        <dbReference type="SAM" id="MobiDB-lite"/>
    </source>
</evidence>
<reference evidence="6" key="1">
    <citation type="submission" date="2025-08" db="UniProtKB">
        <authorList>
            <consortium name="RefSeq"/>
        </authorList>
    </citation>
    <scope>IDENTIFICATION</scope>
    <source>
        <tissue evidence="6">Muscle</tissue>
    </source>
</reference>
<feature type="non-terminal residue" evidence="6">
    <location>
        <position position="1"/>
    </location>
</feature>
<gene>
    <name evidence="6" type="primary">LOC106471371</name>
</gene>
<evidence type="ECO:0000256" key="1">
    <source>
        <dbReference type="ARBA" id="ARBA00023054"/>
    </source>
</evidence>
<dbReference type="InterPro" id="IPR049270">
    <property type="entry name" value="CFAP58_CC"/>
</dbReference>
<dbReference type="RefSeq" id="XP_013787423.1">
    <property type="nucleotide sequence ID" value="XM_013931969.2"/>
</dbReference>
<evidence type="ECO:0000313" key="5">
    <source>
        <dbReference type="Proteomes" id="UP000694941"/>
    </source>
</evidence>
<evidence type="ECO:0000256" key="2">
    <source>
        <dbReference type="SAM" id="Coils"/>
    </source>
</evidence>
<name>A0ABM1BRT7_LIMPO</name>
<protein>
    <submittedName>
        <fullName evidence="6">Cilia- and flagella-associated protein 58-like</fullName>
    </submittedName>
</protein>
<sequence length="422" mass="50235">FQIVSLMEELKLCENNMFDCKKQIADTESRLKQQQNLYEAVKNDRNLYSKSLVEAQDEITELQRKLKILSHQLEQLKEEVGSQEVVLSKQHTDLQRAERERDLLQEELQHQRQLVTDIRSQLKHQENEKHKLHQIISEADQEKLHLKKDLDQVISERDVLGTQLVRRNDELALLYEKLRIQQSTLARGEQQYKQRLDDIRLLKLEIRRLRRESGNLSRYAFSIDEVRRQLLQSEKELLRERIKCKALEEELQNPLNIHRWRQLEGSDPGKYELIQKIQALQKRLISKTQEVVEKEAQLHEKDCLYLELKHVLSRQPGPEMVQQLRQCHNQLKEKNRKLKSMASELNMYESKIAQNKLEMERLTKELADIKKKYFSQKKKEQQTRERENKEERHHTEIIPVQGGVPKYLGGGFKIQTSTHLAS</sequence>
<accession>A0ABM1BRT7</accession>
<keyword evidence="1 2" id="KW-0175">Coiled coil</keyword>
<dbReference type="PANTHER" id="PTHR32083:SF0">
    <property type="entry name" value="CILIA AND FLAGELLA-ASSOCIATED PROTEIN 58"/>
    <property type="match status" value="1"/>
</dbReference>
<proteinExistence type="predicted"/>
<feature type="region of interest" description="Disordered" evidence="3">
    <location>
        <begin position="375"/>
        <end position="402"/>
    </location>
</feature>
<dbReference type="Proteomes" id="UP000694941">
    <property type="component" value="Unplaced"/>
</dbReference>
<dbReference type="Pfam" id="PF21771">
    <property type="entry name" value="CFAP58_CC"/>
    <property type="match status" value="1"/>
</dbReference>
<feature type="coiled-coil region" evidence="2">
    <location>
        <begin position="192"/>
        <end position="250"/>
    </location>
</feature>